<feature type="compositionally biased region" description="Polar residues" evidence="16">
    <location>
        <begin position="116"/>
        <end position="126"/>
    </location>
</feature>
<feature type="coiled-coil region" evidence="15">
    <location>
        <begin position="68"/>
        <end position="97"/>
    </location>
</feature>
<sequence length="314" mass="35840">MGSDPERFDGMLLALAEQHEGGVQALLKTIASFLCRKTDFFVGAQAGEWEKLIMDIFKAEEKKARAEYNKKLAAKAKAEEAAKAKKEENQSAQLTELTDEEAAKLQQEIDDDKSQKSQPTISQPIDQSEVDEETEKSEVGKLKPNAGNGCDLEKYSWTQTLSDVELRIPLNMSFYVKPRDVVVKFLKQKLVVGLRNQDPIIDGTLDGEIKIEESSWVIQDGKILLITLEKINKMNWWKRLVDTDPEISTRKINPEPSKLSDLDGETRSLVEKMMYDQRQKELGLPTSEDQKKQDMMKKFMEQHPEMDFSKCKFS</sequence>
<dbReference type="Pfam" id="PF14050">
    <property type="entry name" value="Nudc_N"/>
    <property type="match status" value="1"/>
</dbReference>
<evidence type="ECO:0000256" key="13">
    <source>
        <dbReference type="ARBA" id="ARBA00030427"/>
    </source>
</evidence>
<evidence type="ECO:0000256" key="9">
    <source>
        <dbReference type="ARBA" id="ARBA00022776"/>
    </source>
</evidence>
<evidence type="ECO:0000256" key="10">
    <source>
        <dbReference type="ARBA" id="ARBA00023054"/>
    </source>
</evidence>
<comment type="subcellular location">
    <subcellularLocation>
        <location evidence="1">Cytoplasm</location>
        <location evidence="1">Cytoskeleton</location>
        <location evidence="1">Spindle</location>
    </subcellularLocation>
    <subcellularLocation>
        <location evidence="2">Midbody</location>
    </subcellularLocation>
</comment>
<evidence type="ECO:0000259" key="17">
    <source>
        <dbReference type="PROSITE" id="PS51203"/>
    </source>
</evidence>
<keyword evidence="11" id="KW-0206">Cytoskeleton</keyword>
<evidence type="ECO:0000256" key="1">
    <source>
        <dbReference type="ARBA" id="ARBA00004186"/>
    </source>
</evidence>
<evidence type="ECO:0000256" key="16">
    <source>
        <dbReference type="SAM" id="MobiDB-lite"/>
    </source>
</evidence>
<feature type="domain" description="CS" evidence="17">
    <location>
        <begin position="150"/>
        <end position="241"/>
    </location>
</feature>
<keyword evidence="5" id="KW-0963">Cytoplasm</keyword>
<evidence type="ECO:0000256" key="11">
    <source>
        <dbReference type="ARBA" id="ARBA00023212"/>
    </source>
</evidence>
<dbReference type="PANTHER" id="PTHR12356">
    <property type="entry name" value="NUCLEAR MOVEMENT PROTEIN NUDC"/>
    <property type="match status" value="1"/>
</dbReference>
<dbReference type="PROSITE" id="PS51203">
    <property type="entry name" value="CS"/>
    <property type="match status" value="1"/>
</dbReference>
<evidence type="ECO:0000256" key="15">
    <source>
        <dbReference type="SAM" id="Coils"/>
    </source>
</evidence>
<evidence type="ECO:0000256" key="12">
    <source>
        <dbReference type="ARBA" id="ARBA00023306"/>
    </source>
</evidence>
<dbReference type="SUPFAM" id="SSF49764">
    <property type="entry name" value="HSP20-like chaperones"/>
    <property type="match status" value="1"/>
</dbReference>
<evidence type="ECO:0000256" key="3">
    <source>
        <dbReference type="ARBA" id="ARBA00010513"/>
    </source>
</evidence>
<dbReference type="InterPro" id="IPR007052">
    <property type="entry name" value="CS_dom"/>
</dbReference>
<evidence type="ECO:0000256" key="2">
    <source>
        <dbReference type="ARBA" id="ARBA00004214"/>
    </source>
</evidence>
<dbReference type="InterPro" id="IPR025934">
    <property type="entry name" value="NudC_N_dom"/>
</dbReference>
<dbReference type="AlphaFoldDB" id="A0A6M2DNU8"/>
<keyword evidence="9" id="KW-0498">Mitosis</keyword>
<reference evidence="18" key="1">
    <citation type="submission" date="2020-03" db="EMBL/GenBank/DDBJ databases">
        <title>Transcriptomic Profiling of the Digestive Tract of the Rat Flea, Xenopsylla cheopis, Following Blood Feeding and Infection with Yersinia pestis.</title>
        <authorList>
            <person name="Bland D.M."/>
            <person name="Martens C.A."/>
            <person name="Virtaneva K."/>
            <person name="Kanakabandi K."/>
            <person name="Long D."/>
            <person name="Rosenke R."/>
            <person name="Saturday G.A."/>
            <person name="Hoyt F.H."/>
            <person name="Bruno D.P."/>
            <person name="Ribeiro J.M.C."/>
            <person name="Hinnebusch J."/>
        </authorList>
    </citation>
    <scope>NUCLEOTIDE SEQUENCE</scope>
</reference>
<evidence type="ECO:0000256" key="4">
    <source>
        <dbReference type="ARBA" id="ARBA00017641"/>
    </source>
</evidence>
<proteinExistence type="inferred from homology"/>
<accession>A0A6M2DNU8</accession>
<evidence type="ECO:0000256" key="6">
    <source>
        <dbReference type="ARBA" id="ARBA00022553"/>
    </source>
</evidence>
<keyword evidence="7" id="KW-0132">Cell division</keyword>
<dbReference type="Pfam" id="PF16273">
    <property type="entry name" value="NuDC"/>
    <property type="match status" value="1"/>
</dbReference>
<evidence type="ECO:0000256" key="8">
    <source>
        <dbReference type="ARBA" id="ARBA00022701"/>
    </source>
</evidence>
<evidence type="ECO:0000313" key="18">
    <source>
        <dbReference type="EMBL" id="NOV46728.1"/>
    </source>
</evidence>
<keyword evidence="12" id="KW-0131">Cell cycle</keyword>
<dbReference type="Pfam" id="PF04969">
    <property type="entry name" value="CS"/>
    <property type="match status" value="1"/>
</dbReference>
<dbReference type="InterPro" id="IPR032572">
    <property type="entry name" value="NuDC"/>
</dbReference>
<dbReference type="InterPro" id="IPR037898">
    <property type="entry name" value="NudC_fam"/>
</dbReference>
<dbReference type="Gene3D" id="2.60.40.790">
    <property type="match status" value="1"/>
</dbReference>
<feature type="region of interest" description="Disordered" evidence="16">
    <location>
        <begin position="105"/>
        <end position="145"/>
    </location>
</feature>
<dbReference type="FunFam" id="2.60.40.790:FF:000001">
    <property type="entry name" value="Nuclear migration protein nudC"/>
    <property type="match status" value="1"/>
</dbReference>
<dbReference type="GO" id="GO:0006457">
    <property type="term" value="P:protein folding"/>
    <property type="evidence" value="ECO:0007669"/>
    <property type="project" value="TreeGrafter"/>
</dbReference>
<dbReference type="PANTHER" id="PTHR12356:SF3">
    <property type="entry name" value="NUCLEAR MIGRATION PROTEIN NUDC"/>
    <property type="match status" value="1"/>
</dbReference>
<comment type="function">
    <text evidence="14">Plays a role in neurogenesis and neuronal migration. Necessary for correct formation of mitotic spindles and chromosome separation during mitosis. Necessary for cytokinesis and cell proliferation.</text>
</comment>
<evidence type="ECO:0000256" key="14">
    <source>
        <dbReference type="ARBA" id="ARBA00046142"/>
    </source>
</evidence>
<dbReference type="GO" id="GO:0005737">
    <property type="term" value="C:cytoplasm"/>
    <property type="evidence" value="ECO:0007669"/>
    <property type="project" value="UniProtKB-SubCell"/>
</dbReference>
<evidence type="ECO:0000256" key="5">
    <source>
        <dbReference type="ARBA" id="ARBA00022490"/>
    </source>
</evidence>
<dbReference type="GO" id="GO:0051082">
    <property type="term" value="F:unfolded protein binding"/>
    <property type="evidence" value="ECO:0007669"/>
    <property type="project" value="TreeGrafter"/>
</dbReference>
<keyword evidence="8" id="KW-0493">Microtubule</keyword>
<name>A0A6M2DNU8_XENCH</name>
<protein>
    <recommendedName>
        <fullName evidence="4">Nuclear migration protein nudC</fullName>
    </recommendedName>
    <alternativeName>
        <fullName evidence="13">Nuclear distribution protein C homolog</fullName>
    </alternativeName>
</protein>
<evidence type="ECO:0000256" key="7">
    <source>
        <dbReference type="ARBA" id="ARBA00022618"/>
    </source>
</evidence>
<keyword evidence="10 15" id="KW-0175">Coiled coil</keyword>
<dbReference type="EMBL" id="GIIL01003002">
    <property type="protein sequence ID" value="NOV46728.1"/>
    <property type="molecule type" value="Transcribed_RNA"/>
</dbReference>
<organism evidence="18">
    <name type="scientific">Xenopsylla cheopis</name>
    <name type="common">Oriental rat flea</name>
    <name type="synonym">Pulex cheopis</name>
    <dbReference type="NCBI Taxonomy" id="163159"/>
    <lineage>
        <taxon>Eukaryota</taxon>
        <taxon>Metazoa</taxon>
        <taxon>Ecdysozoa</taxon>
        <taxon>Arthropoda</taxon>
        <taxon>Hexapoda</taxon>
        <taxon>Insecta</taxon>
        <taxon>Pterygota</taxon>
        <taxon>Neoptera</taxon>
        <taxon>Endopterygota</taxon>
        <taxon>Siphonaptera</taxon>
        <taxon>Pulicidae</taxon>
        <taxon>Xenopsyllinae</taxon>
        <taxon>Xenopsylla</taxon>
    </lineage>
</organism>
<keyword evidence="6" id="KW-0597">Phosphoprotein</keyword>
<comment type="similarity">
    <text evidence="3">Belongs to the nudC family.</text>
</comment>
<dbReference type="InterPro" id="IPR008978">
    <property type="entry name" value="HSP20-like_chaperone"/>
</dbReference>